<keyword evidence="3" id="KW-1185">Reference proteome</keyword>
<keyword evidence="1" id="KW-0812">Transmembrane</keyword>
<dbReference type="HOGENOM" id="CLU_1488228_0_0_9"/>
<proteinExistence type="predicted"/>
<dbReference type="EMBL" id="AFZD01000018">
    <property type="protein sequence ID" value="EHL10924.1"/>
    <property type="molecule type" value="Genomic_DNA"/>
</dbReference>
<organism evidence="2 3">
    <name type="scientific">Oribacterium asaccharolyticum ACB7</name>
    <dbReference type="NCBI Taxonomy" id="796944"/>
    <lineage>
        <taxon>Bacteria</taxon>
        <taxon>Bacillati</taxon>
        <taxon>Bacillota</taxon>
        <taxon>Clostridia</taxon>
        <taxon>Lachnospirales</taxon>
        <taxon>Lachnospiraceae</taxon>
        <taxon>Oribacterium</taxon>
    </lineage>
</organism>
<name>G9WVY7_9FIRM</name>
<reference evidence="2 3" key="1">
    <citation type="submission" date="2011-08" db="EMBL/GenBank/DDBJ databases">
        <title>The Genome Sequence of Oribacterium sp. ACB7.</title>
        <authorList>
            <consortium name="The Broad Institute Genome Sequencing Platform"/>
            <person name="Earl A."/>
            <person name="Ward D."/>
            <person name="Feldgarden M."/>
            <person name="Gevers D."/>
            <person name="Sizova M."/>
            <person name="Hazen A."/>
            <person name="Epstein S."/>
            <person name="Young S.K."/>
            <person name="Zeng Q."/>
            <person name="Gargeya S."/>
            <person name="Fitzgerald M."/>
            <person name="Haas B."/>
            <person name="Abouelleil A."/>
            <person name="Alvarado L."/>
            <person name="Arachchi H.M."/>
            <person name="Berlin A."/>
            <person name="Brown A."/>
            <person name="Chapman S.B."/>
            <person name="Chen Z."/>
            <person name="Dunbar C."/>
            <person name="Freedman E."/>
            <person name="Gearin G."/>
            <person name="Gellesch M."/>
            <person name="Goldberg J."/>
            <person name="Griggs A."/>
            <person name="Gujja S."/>
            <person name="Heiman D."/>
            <person name="Howarth C."/>
            <person name="Larson L."/>
            <person name="Lui A."/>
            <person name="MacDonald P.J.P."/>
            <person name="Montmayeur A."/>
            <person name="Murphy C."/>
            <person name="Neiman D."/>
            <person name="Pearson M."/>
            <person name="Priest M."/>
            <person name="Roberts A."/>
            <person name="Saif S."/>
            <person name="Shea T."/>
            <person name="Shenoy N."/>
            <person name="Sisk P."/>
            <person name="Stolte C."/>
            <person name="Sykes S."/>
            <person name="Wortman J."/>
            <person name="Nusbaum C."/>
            <person name="Birren B."/>
        </authorList>
    </citation>
    <scope>NUCLEOTIDE SEQUENCE [LARGE SCALE GENOMIC DNA]</scope>
    <source>
        <strain evidence="2 3">ACB7</strain>
    </source>
</reference>
<comment type="caution">
    <text evidence="2">The sequence shown here is derived from an EMBL/GenBank/DDBJ whole genome shotgun (WGS) entry which is preliminary data.</text>
</comment>
<dbReference type="Proteomes" id="UP000003527">
    <property type="component" value="Unassembled WGS sequence"/>
</dbReference>
<feature type="transmembrane region" description="Helical" evidence="1">
    <location>
        <begin position="22"/>
        <end position="44"/>
    </location>
</feature>
<dbReference type="RefSeq" id="WP_009536881.1">
    <property type="nucleotide sequence ID" value="NZ_JH414505.1"/>
</dbReference>
<dbReference type="AlphaFoldDB" id="G9WVY7"/>
<accession>G9WVY7</accession>
<keyword evidence="1" id="KW-0472">Membrane</keyword>
<evidence type="ECO:0000313" key="3">
    <source>
        <dbReference type="Proteomes" id="UP000003527"/>
    </source>
</evidence>
<protein>
    <recommendedName>
        <fullName evidence="4">DUF304 domain-containing protein</fullName>
    </recommendedName>
</protein>
<sequence>MKLDFLQEEPKLVLTYPHKSNFNKIGCLSMVVLSFIVIWILKYLTRYHTEFSDKMIMAIVLIVAPLLVWFIGYYLFINGVKLEIFKNEVVQYYTYGSRGQSVLHFKFKIEDIEQIKMKNRPFHCLKMTIKIRNPIFCGLHEKKLHKLKKVSVILDREKSDCFMQEIEQFHRMKINESI</sequence>
<feature type="transmembrane region" description="Helical" evidence="1">
    <location>
        <begin position="56"/>
        <end position="76"/>
    </location>
</feature>
<evidence type="ECO:0000256" key="1">
    <source>
        <dbReference type="SAM" id="Phobius"/>
    </source>
</evidence>
<dbReference type="PATRIC" id="fig|796944.3.peg.1804"/>
<evidence type="ECO:0000313" key="2">
    <source>
        <dbReference type="EMBL" id="EHL10924.1"/>
    </source>
</evidence>
<gene>
    <name evidence="2" type="ORF">HMPREF9624_01071</name>
</gene>
<keyword evidence="1" id="KW-1133">Transmembrane helix</keyword>
<evidence type="ECO:0008006" key="4">
    <source>
        <dbReference type="Google" id="ProtNLM"/>
    </source>
</evidence>